<dbReference type="PROSITE" id="PS50141">
    <property type="entry name" value="A_DEAMIN_EDITASE"/>
    <property type="match status" value="1"/>
</dbReference>
<evidence type="ECO:0000256" key="4">
    <source>
        <dbReference type="ARBA" id="ARBA00022833"/>
    </source>
</evidence>
<evidence type="ECO:0000256" key="10">
    <source>
        <dbReference type="ARBA" id="ARBA00041760"/>
    </source>
</evidence>
<dbReference type="Ensembl" id="ENSCCRT00000158025.1">
    <property type="protein sequence ID" value="ENSCCRP00000142567.1"/>
    <property type="gene ID" value="ENSCCRG00000062867.1"/>
</dbReference>
<dbReference type="GO" id="GO:0008033">
    <property type="term" value="P:tRNA processing"/>
    <property type="evidence" value="ECO:0007669"/>
    <property type="project" value="UniProtKB-KW"/>
</dbReference>
<keyword evidence="1" id="KW-0819">tRNA processing</keyword>
<reference evidence="13" key="2">
    <citation type="submission" date="2025-09" db="UniProtKB">
        <authorList>
            <consortium name="Ensembl"/>
        </authorList>
    </citation>
    <scope>IDENTIFICATION</scope>
</reference>
<keyword evidence="2" id="KW-0479">Metal-binding</keyword>
<dbReference type="PANTHER" id="PTHR46516">
    <property type="entry name" value="TRNA-SPECIFIC ADENOSINE DEAMINASE 1"/>
    <property type="match status" value="1"/>
</dbReference>
<sequence length="129" mass="14353">MLSCNDAPSIVCVCVCVCVCRGSYFEICNFLLLWAQEDFSSLCYNHFNKLPKRGKPEEGRGWTLLVAKSTQHDDMKTAKCPFNHLLTVHKQVLSLGTGTKCIGQSAMSTKGDILNDSHPEVIAWRGCVR</sequence>
<evidence type="ECO:0000256" key="6">
    <source>
        <dbReference type="ARBA" id="ARBA00037784"/>
    </source>
</evidence>
<dbReference type="AlphaFoldDB" id="A0A9J8AC21"/>
<proteinExistence type="inferred from homology"/>
<evidence type="ECO:0000256" key="11">
    <source>
        <dbReference type="ARBA" id="ARBA00047635"/>
    </source>
</evidence>
<feature type="domain" description="A to I editase" evidence="12">
    <location>
        <begin position="94"/>
        <end position="129"/>
    </location>
</feature>
<keyword evidence="3" id="KW-0378">Hydrolase</keyword>
<comment type="similarity">
    <text evidence="7">Belongs to the ADAT1 family.</text>
</comment>
<comment type="catalytic activity">
    <reaction evidence="11">
        <text>adenosine(37) in tRNA(Ala) + H2O + H(+) = inosine(37) in tRNA(Ala) + NH4(+)</text>
        <dbReference type="Rhea" id="RHEA:50968"/>
        <dbReference type="Rhea" id="RHEA-COMP:12855"/>
        <dbReference type="Rhea" id="RHEA-COMP:12856"/>
        <dbReference type="ChEBI" id="CHEBI:15377"/>
        <dbReference type="ChEBI" id="CHEBI:15378"/>
        <dbReference type="ChEBI" id="CHEBI:28938"/>
        <dbReference type="ChEBI" id="CHEBI:74411"/>
        <dbReference type="ChEBI" id="CHEBI:82852"/>
        <dbReference type="EC" id="3.5.4.34"/>
    </reaction>
</comment>
<evidence type="ECO:0000259" key="12">
    <source>
        <dbReference type="PROSITE" id="PS50141"/>
    </source>
</evidence>
<evidence type="ECO:0000256" key="5">
    <source>
        <dbReference type="ARBA" id="ARBA00037026"/>
    </source>
</evidence>
<evidence type="ECO:0000256" key="7">
    <source>
        <dbReference type="ARBA" id="ARBA00038326"/>
    </source>
</evidence>
<dbReference type="Proteomes" id="UP001108240">
    <property type="component" value="Unplaced"/>
</dbReference>
<comment type="cofactor">
    <cofactor evidence="5">
        <name>1D-myo-inositol hexakisphosphate</name>
        <dbReference type="ChEBI" id="CHEBI:58130"/>
    </cofactor>
</comment>
<keyword evidence="4" id="KW-0862">Zinc</keyword>
<evidence type="ECO:0000256" key="1">
    <source>
        <dbReference type="ARBA" id="ARBA00022694"/>
    </source>
</evidence>
<evidence type="ECO:0000256" key="2">
    <source>
        <dbReference type="ARBA" id="ARBA00022723"/>
    </source>
</evidence>
<dbReference type="PANTHER" id="PTHR46516:SF1">
    <property type="entry name" value="TRNA-SPECIFIC ADENOSINE DEAMINASE 1"/>
    <property type="match status" value="1"/>
</dbReference>
<accession>A0A9J8AC21</accession>
<dbReference type="GO" id="GO:0003723">
    <property type="term" value="F:RNA binding"/>
    <property type="evidence" value="ECO:0007669"/>
    <property type="project" value="InterPro"/>
</dbReference>
<name>A0A9J8AC21_CYPCA</name>
<evidence type="ECO:0000313" key="13">
    <source>
        <dbReference type="Ensembl" id="ENSCCRP00000142567.1"/>
    </source>
</evidence>
<dbReference type="EC" id="3.5.4.34" evidence="8"/>
<dbReference type="GO" id="GO:0046872">
    <property type="term" value="F:metal ion binding"/>
    <property type="evidence" value="ECO:0007669"/>
    <property type="project" value="UniProtKB-KW"/>
</dbReference>
<comment type="function">
    <text evidence="6">Specifically deaminates adenosine-37 to inosine in tRNA-Ala.</text>
</comment>
<dbReference type="GeneTree" id="ENSGT00940000169524"/>
<evidence type="ECO:0000313" key="14">
    <source>
        <dbReference type="Proteomes" id="UP001108240"/>
    </source>
</evidence>
<dbReference type="Pfam" id="PF02137">
    <property type="entry name" value="A_deamin"/>
    <property type="match status" value="1"/>
</dbReference>
<protein>
    <recommendedName>
        <fullName evidence="9">tRNA-specific adenosine deaminase 1</fullName>
        <ecNumber evidence="8">3.5.4.34</ecNumber>
    </recommendedName>
    <alternativeName>
        <fullName evidence="10">tRNA-specific adenosine-37 deaminase</fullName>
    </alternativeName>
</protein>
<evidence type="ECO:0000256" key="8">
    <source>
        <dbReference type="ARBA" id="ARBA00038940"/>
    </source>
</evidence>
<dbReference type="InterPro" id="IPR002466">
    <property type="entry name" value="A_deamin"/>
</dbReference>
<evidence type="ECO:0000256" key="3">
    <source>
        <dbReference type="ARBA" id="ARBA00022801"/>
    </source>
</evidence>
<evidence type="ECO:0000256" key="9">
    <source>
        <dbReference type="ARBA" id="ARBA00040502"/>
    </source>
</evidence>
<keyword evidence="14" id="KW-1185">Reference proteome</keyword>
<dbReference type="GO" id="GO:0043829">
    <property type="term" value="F:tRNA-specific adenosine-37 deaminase activity"/>
    <property type="evidence" value="ECO:0007669"/>
    <property type="project" value="UniProtKB-EC"/>
</dbReference>
<reference evidence="13" key="1">
    <citation type="submission" date="2025-08" db="UniProtKB">
        <authorList>
            <consortium name="Ensembl"/>
        </authorList>
    </citation>
    <scope>IDENTIFICATION</scope>
</reference>
<organism evidence="13 14">
    <name type="scientific">Cyprinus carpio carpio</name>
    <dbReference type="NCBI Taxonomy" id="630221"/>
    <lineage>
        <taxon>Eukaryota</taxon>
        <taxon>Metazoa</taxon>
        <taxon>Chordata</taxon>
        <taxon>Craniata</taxon>
        <taxon>Vertebrata</taxon>
        <taxon>Euteleostomi</taxon>
        <taxon>Actinopterygii</taxon>
        <taxon>Neopterygii</taxon>
        <taxon>Teleostei</taxon>
        <taxon>Ostariophysi</taxon>
        <taxon>Cypriniformes</taxon>
        <taxon>Cyprinidae</taxon>
        <taxon>Cyprininae</taxon>
        <taxon>Cyprinus</taxon>
    </lineage>
</organism>